<feature type="compositionally biased region" description="Gly residues" evidence="19">
    <location>
        <begin position="182"/>
        <end position="191"/>
    </location>
</feature>
<feature type="compositionally biased region" description="Low complexity" evidence="19">
    <location>
        <begin position="215"/>
        <end position="224"/>
    </location>
</feature>
<proteinExistence type="inferred from homology"/>
<evidence type="ECO:0000256" key="4">
    <source>
        <dbReference type="ARBA" id="ARBA00005366"/>
    </source>
</evidence>
<evidence type="ECO:0000256" key="5">
    <source>
        <dbReference type="ARBA" id="ARBA00022454"/>
    </source>
</evidence>
<comment type="similarity">
    <text evidence="4">Belongs to the DASH complex DUO1 family.</text>
</comment>
<dbReference type="OrthoDB" id="5599235at2759"/>
<feature type="region of interest" description="Disordered" evidence="19">
    <location>
        <begin position="137"/>
        <end position="231"/>
    </location>
</feature>
<evidence type="ECO:0000256" key="14">
    <source>
        <dbReference type="ARBA" id="ARBA00023242"/>
    </source>
</evidence>
<evidence type="ECO:0000256" key="3">
    <source>
        <dbReference type="ARBA" id="ARBA00004629"/>
    </source>
</evidence>
<dbReference type="GO" id="GO:0000278">
    <property type="term" value="P:mitotic cell cycle"/>
    <property type="evidence" value="ECO:0007669"/>
    <property type="project" value="InterPro"/>
</dbReference>
<evidence type="ECO:0000256" key="13">
    <source>
        <dbReference type="ARBA" id="ARBA00023212"/>
    </source>
</evidence>
<keyword evidence="12" id="KW-0175">Coiled coil</keyword>
<keyword evidence="7" id="KW-0132">Cell division</keyword>
<comment type="caution">
    <text evidence="20">The sequence shown here is derived from an EMBL/GenBank/DDBJ whole genome shotgun (WGS) entry which is preliminary data.</text>
</comment>
<dbReference type="GO" id="GO:0005874">
    <property type="term" value="C:microtubule"/>
    <property type="evidence" value="ECO:0007669"/>
    <property type="project" value="UniProtKB-KW"/>
</dbReference>
<evidence type="ECO:0000256" key="9">
    <source>
        <dbReference type="ARBA" id="ARBA00022776"/>
    </source>
</evidence>
<feature type="compositionally biased region" description="Low complexity" evidence="19">
    <location>
        <begin position="164"/>
        <end position="181"/>
    </location>
</feature>
<evidence type="ECO:0000256" key="19">
    <source>
        <dbReference type="SAM" id="MobiDB-lite"/>
    </source>
</evidence>
<keyword evidence="21" id="KW-1185">Reference proteome</keyword>
<dbReference type="GO" id="GO:0007059">
    <property type="term" value="P:chromosome segregation"/>
    <property type="evidence" value="ECO:0007669"/>
    <property type="project" value="UniProtKB-KW"/>
</dbReference>
<keyword evidence="6" id="KW-0963">Cytoplasm</keyword>
<gene>
    <name evidence="20" type="ORF">XA68_13817</name>
</gene>
<feature type="compositionally biased region" description="Basic and acidic residues" evidence="19">
    <location>
        <begin position="137"/>
        <end position="162"/>
    </location>
</feature>
<dbReference type="EMBL" id="LAZP02000030">
    <property type="protein sequence ID" value="PFH62378.1"/>
    <property type="molecule type" value="Genomic_DNA"/>
</dbReference>
<evidence type="ECO:0000313" key="20">
    <source>
        <dbReference type="EMBL" id="PFH62378.1"/>
    </source>
</evidence>
<comment type="subcellular location">
    <subcellularLocation>
        <location evidence="3">Chromosome</location>
        <location evidence="3">Centromere</location>
        <location evidence="3">Kinetochore</location>
    </subcellularLocation>
    <subcellularLocation>
        <location evidence="2">Cytoplasm</location>
        <location evidence="2">Cytoskeleton</location>
        <location evidence="2">Spindle</location>
    </subcellularLocation>
    <subcellularLocation>
        <location evidence="1">Nucleus</location>
    </subcellularLocation>
</comment>
<evidence type="ECO:0000256" key="8">
    <source>
        <dbReference type="ARBA" id="ARBA00022701"/>
    </source>
</evidence>
<keyword evidence="14" id="KW-0539">Nucleus</keyword>
<evidence type="ECO:0000256" key="16">
    <source>
        <dbReference type="ARBA" id="ARBA00023328"/>
    </source>
</evidence>
<evidence type="ECO:0000256" key="12">
    <source>
        <dbReference type="ARBA" id="ARBA00023054"/>
    </source>
</evidence>
<dbReference type="Pfam" id="PF08651">
    <property type="entry name" value="DASH_Duo1"/>
    <property type="match status" value="1"/>
</dbReference>
<reference evidence="20 21" key="2">
    <citation type="journal article" date="2017" name="Sci. Rep.">
        <title>Ant-infecting Ophiocordyceps genomes reveal a high diversity of potential behavioral manipulation genes and a possible major role for enterotoxins.</title>
        <authorList>
            <person name="de Bekker C."/>
            <person name="Ohm R.A."/>
            <person name="Evans H.C."/>
            <person name="Brachmann A."/>
            <person name="Hughes D.P."/>
        </authorList>
    </citation>
    <scope>NUCLEOTIDE SEQUENCE [LARGE SCALE GENOMIC DNA]</scope>
    <source>
        <strain evidence="20 21">SC16a</strain>
    </source>
</reference>
<accession>A0A2A9PLZ4</accession>
<dbReference type="GO" id="GO:0042729">
    <property type="term" value="C:DASH complex"/>
    <property type="evidence" value="ECO:0007669"/>
    <property type="project" value="InterPro"/>
</dbReference>
<dbReference type="InterPro" id="IPR013960">
    <property type="entry name" value="DASH_Duo1"/>
</dbReference>
<protein>
    <recommendedName>
        <fullName evidence="17">DASH complex subunit DUO1</fullName>
    </recommendedName>
    <alternativeName>
        <fullName evidence="18">Outer kinetochore protein DUO1</fullName>
    </alternativeName>
</protein>
<keyword evidence="8" id="KW-0493">Microtubule</keyword>
<dbReference type="PANTHER" id="PTHR28216:SF1">
    <property type="entry name" value="DASH COMPLEX SUBUNIT DUO1"/>
    <property type="match status" value="1"/>
</dbReference>
<keyword evidence="16" id="KW-0137">Centromere</keyword>
<evidence type="ECO:0000256" key="1">
    <source>
        <dbReference type="ARBA" id="ARBA00004123"/>
    </source>
</evidence>
<dbReference type="Proteomes" id="UP000037136">
    <property type="component" value="Unassembled WGS sequence"/>
</dbReference>
<evidence type="ECO:0000256" key="2">
    <source>
        <dbReference type="ARBA" id="ARBA00004186"/>
    </source>
</evidence>
<evidence type="ECO:0000313" key="21">
    <source>
        <dbReference type="Proteomes" id="UP000037136"/>
    </source>
</evidence>
<keyword evidence="5" id="KW-0158">Chromosome</keyword>
<dbReference type="GO" id="GO:0051301">
    <property type="term" value="P:cell division"/>
    <property type="evidence" value="ECO:0007669"/>
    <property type="project" value="UniProtKB-KW"/>
</dbReference>
<keyword evidence="15" id="KW-0131">Cell cycle</keyword>
<keyword evidence="10" id="KW-0159">Chromosome partition</keyword>
<dbReference type="AlphaFoldDB" id="A0A2A9PLZ4"/>
<feature type="compositionally biased region" description="Low complexity" evidence="19">
    <location>
        <begin position="192"/>
        <end position="207"/>
    </location>
</feature>
<evidence type="ECO:0000256" key="11">
    <source>
        <dbReference type="ARBA" id="ARBA00022838"/>
    </source>
</evidence>
<sequence length="231" mass="25330">MTDEDSLDDVWASPTQTAPSDARPKTPKTPGTPKTPSADRQPEPIDRDATLQRELESVRGINRSIEAVLATLGRSSENMEVVSKTVSNASALLNTWTRILSQTEHNQRLILHPSWKGATEDLAEQEAEALERERLAERRAAEEEQKRQEQRRWREEDEDKRRLGTSSSSRGTRGFSRIRGASGRGAAGARGGASSAYRPDNTRPGTSSGRGGFSGSSRGSYSGRGRSRPAR</sequence>
<dbReference type="GO" id="GO:0072686">
    <property type="term" value="C:mitotic spindle"/>
    <property type="evidence" value="ECO:0007669"/>
    <property type="project" value="InterPro"/>
</dbReference>
<evidence type="ECO:0000256" key="15">
    <source>
        <dbReference type="ARBA" id="ARBA00023306"/>
    </source>
</evidence>
<reference evidence="20 21" key="1">
    <citation type="journal article" date="2015" name="BMC Genomics">
        <title>Gene expression during zombie ant biting behavior reflects the complexity underlying fungal parasitic behavioral manipulation.</title>
        <authorList>
            <person name="de Bekker C."/>
            <person name="Ohm R.A."/>
            <person name="Loreto R.G."/>
            <person name="Sebastian A."/>
            <person name="Albert I."/>
            <person name="Merrow M."/>
            <person name="Brachmann A."/>
            <person name="Hughes D.P."/>
        </authorList>
    </citation>
    <scope>NUCLEOTIDE SEQUENCE [LARGE SCALE GENOMIC DNA]</scope>
    <source>
        <strain evidence="20 21">SC16a</strain>
    </source>
</reference>
<evidence type="ECO:0000256" key="10">
    <source>
        <dbReference type="ARBA" id="ARBA00022829"/>
    </source>
</evidence>
<keyword evidence="13" id="KW-0206">Cytoskeleton</keyword>
<organism evidence="20 21">
    <name type="scientific">Ophiocordyceps unilateralis</name>
    <name type="common">Zombie-ant fungus</name>
    <name type="synonym">Torrubia unilateralis</name>
    <dbReference type="NCBI Taxonomy" id="268505"/>
    <lineage>
        <taxon>Eukaryota</taxon>
        <taxon>Fungi</taxon>
        <taxon>Dikarya</taxon>
        <taxon>Ascomycota</taxon>
        <taxon>Pezizomycotina</taxon>
        <taxon>Sordariomycetes</taxon>
        <taxon>Hypocreomycetidae</taxon>
        <taxon>Hypocreales</taxon>
        <taxon>Ophiocordycipitaceae</taxon>
        <taxon>Ophiocordyceps</taxon>
    </lineage>
</organism>
<feature type="region of interest" description="Disordered" evidence="19">
    <location>
        <begin position="1"/>
        <end position="46"/>
    </location>
</feature>
<dbReference type="STRING" id="268505.A0A2A9PLZ4"/>
<name>A0A2A9PLZ4_OPHUN</name>
<keyword evidence="9" id="KW-0498">Mitosis</keyword>
<evidence type="ECO:0000256" key="7">
    <source>
        <dbReference type="ARBA" id="ARBA00022618"/>
    </source>
</evidence>
<dbReference type="PANTHER" id="PTHR28216">
    <property type="entry name" value="DASH COMPLEX SUBUNIT DUO1"/>
    <property type="match status" value="1"/>
</dbReference>
<evidence type="ECO:0000256" key="18">
    <source>
        <dbReference type="ARBA" id="ARBA00044358"/>
    </source>
</evidence>
<evidence type="ECO:0000256" key="6">
    <source>
        <dbReference type="ARBA" id="ARBA00022490"/>
    </source>
</evidence>
<evidence type="ECO:0000256" key="17">
    <source>
        <dbReference type="ARBA" id="ARBA00044152"/>
    </source>
</evidence>
<keyword evidence="11" id="KW-0995">Kinetochore</keyword>